<dbReference type="EMBL" id="AMQM01006025">
    <property type="status" value="NOT_ANNOTATED_CDS"/>
    <property type="molecule type" value="Genomic_DNA"/>
</dbReference>
<keyword evidence="1" id="KW-1133">Transmembrane helix</keyword>
<dbReference type="GeneID" id="20206207"/>
<evidence type="ECO:0000256" key="1">
    <source>
        <dbReference type="SAM" id="Phobius"/>
    </source>
</evidence>
<feature type="transmembrane region" description="Helical" evidence="1">
    <location>
        <begin position="241"/>
        <end position="269"/>
    </location>
</feature>
<dbReference type="CTD" id="20206207"/>
<name>T1FBK8_HELRO</name>
<reference evidence="4" key="1">
    <citation type="submission" date="2012-12" db="EMBL/GenBank/DDBJ databases">
        <authorList>
            <person name="Hellsten U."/>
            <person name="Grimwood J."/>
            <person name="Chapman J.A."/>
            <person name="Shapiro H."/>
            <person name="Aerts A."/>
            <person name="Otillar R.P."/>
            <person name="Terry A.Y."/>
            <person name="Boore J.L."/>
            <person name="Simakov O."/>
            <person name="Marletaz F."/>
            <person name="Cho S.-J."/>
            <person name="Edsinger-Gonzales E."/>
            <person name="Havlak P."/>
            <person name="Kuo D.-H."/>
            <person name="Larsson T."/>
            <person name="Lv J."/>
            <person name="Arendt D."/>
            <person name="Savage R."/>
            <person name="Osoegawa K."/>
            <person name="de Jong P."/>
            <person name="Lindberg D.R."/>
            <person name="Seaver E.C."/>
            <person name="Weisblat D.A."/>
            <person name="Putnam N.H."/>
            <person name="Grigoriev I.V."/>
            <person name="Rokhsar D.S."/>
        </authorList>
    </citation>
    <scope>NUCLEOTIDE SEQUENCE</scope>
</reference>
<sequence>MITFPAVIVCLVDFDIYNLKPALEPRLQRNYFTQLTLNKIFSKNLKWLCNGRYCLYSDGNPASYSSVDEMRGVCSGWNIGASIQNEALLPQVSYLVYNQAPQSTFYYYVESSNAQSNNAICQNVASLDCEKNRSLRYKNICYWAIKRGNLTWYEANNECIKLNSTLAVFDGAEFNSSNNLGLWLVNTGLDCREATKTTMTMMSTNVPNTASVTKSSFKFDSTVASTDGVKRNSSVRPQNKAVAIGVGVGLSLFVVLVLVATAAVVVYLWKNKIGWLVQCFG</sequence>
<reference evidence="2 4" key="2">
    <citation type="journal article" date="2013" name="Nature">
        <title>Insights into bilaterian evolution from three spiralian genomes.</title>
        <authorList>
            <person name="Simakov O."/>
            <person name="Marletaz F."/>
            <person name="Cho S.J."/>
            <person name="Edsinger-Gonzales E."/>
            <person name="Havlak P."/>
            <person name="Hellsten U."/>
            <person name="Kuo D.H."/>
            <person name="Larsson T."/>
            <person name="Lv J."/>
            <person name="Arendt D."/>
            <person name="Savage R."/>
            <person name="Osoegawa K."/>
            <person name="de Jong P."/>
            <person name="Grimwood J."/>
            <person name="Chapman J.A."/>
            <person name="Shapiro H."/>
            <person name="Aerts A."/>
            <person name="Otillar R.P."/>
            <person name="Terry A.Y."/>
            <person name="Boore J.L."/>
            <person name="Grigoriev I.V."/>
            <person name="Lindberg D.R."/>
            <person name="Seaver E.C."/>
            <person name="Weisblat D.A."/>
            <person name="Putnam N.H."/>
            <person name="Rokhsar D.S."/>
        </authorList>
    </citation>
    <scope>NUCLEOTIDE SEQUENCE</scope>
</reference>
<dbReference type="EnsemblMetazoa" id="HelroT177370">
    <property type="protein sequence ID" value="HelroP177370"/>
    <property type="gene ID" value="HelroG177370"/>
</dbReference>
<keyword evidence="4" id="KW-1185">Reference proteome</keyword>
<keyword evidence="1" id="KW-0472">Membrane</keyword>
<dbReference type="SUPFAM" id="SSF56436">
    <property type="entry name" value="C-type lectin-like"/>
    <property type="match status" value="1"/>
</dbReference>
<accession>T1FBK8</accession>
<dbReference type="RefSeq" id="XP_009023820.1">
    <property type="nucleotide sequence ID" value="XM_009025572.1"/>
</dbReference>
<dbReference type="HOGENOM" id="CLU_991365_0_0_1"/>
<evidence type="ECO:0000313" key="4">
    <source>
        <dbReference type="Proteomes" id="UP000015101"/>
    </source>
</evidence>
<organism evidence="3 4">
    <name type="scientific">Helobdella robusta</name>
    <name type="common">Californian leech</name>
    <dbReference type="NCBI Taxonomy" id="6412"/>
    <lineage>
        <taxon>Eukaryota</taxon>
        <taxon>Metazoa</taxon>
        <taxon>Spiralia</taxon>
        <taxon>Lophotrochozoa</taxon>
        <taxon>Annelida</taxon>
        <taxon>Clitellata</taxon>
        <taxon>Hirudinea</taxon>
        <taxon>Rhynchobdellida</taxon>
        <taxon>Glossiphoniidae</taxon>
        <taxon>Helobdella</taxon>
    </lineage>
</organism>
<dbReference type="EMBL" id="KB097222">
    <property type="protein sequence ID" value="ESN98130.1"/>
    <property type="molecule type" value="Genomic_DNA"/>
</dbReference>
<keyword evidence="1" id="KW-0812">Transmembrane</keyword>
<gene>
    <name evidence="3" type="primary">20206207</name>
    <name evidence="2" type="ORF">HELRODRAFT_177370</name>
</gene>
<dbReference type="OrthoDB" id="6356110at2759"/>
<evidence type="ECO:0000313" key="2">
    <source>
        <dbReference type="EMBL" id="ESN98130.1"/>
    </source>
</evidence>
<evidence type="ECO:0008006" key="5">
    <source>
        <dbReference type="Google" id="ProtNLM"/>
    </source>
</evidence>
<dbReference type="InParanoid" id="T1FBK8"/>
<protein>
    <recommendedName>
        <fullName evidence="5">C-type lectin domain-containing protein</fullName>
    </recommendedName>
</protein>
<dbReference type="KEGG" id="hro:HELRODRAFT_177370"/>
<dbReference type="Proteomes" id="UP000015101">
    <property type="component" value="Unassembled WGS sequence"/>
</dbReference>
<proteinExistence type="predicted"/>
<evidence type="ECO:0000313" key="3">
    <source>
        <dbReference type="EnsemblMetazoa" id="HelroP177370"/>
    </source>
</evidence>
<dbReference type="InterPro" id="IPR016187">
    <property type="entry name" value="CTDL_fold"/>
</dbReference>
<reference evidence="3" key="3">
    <citation type="submission" date="2015-06" db="UniProtKB">
        <authorList>
            <consortium name="EnsemblMetazoa"/>
        </authorList>
    </citation>
    <scope>IDENTIFICATION</scope>
</reference>
<dbReference type="AlphaFoldDB" id="T1FBK8"/>